<accession>A0ABU6YZT1</accession>
<gene>
    <name evidence="1" type="ORF">PIB30_099455</name>
</gene>
<sequence>IVHELGEEIQNDGHVSSGPFTVLKVSLYGHAEIQNDKDGTKFVVNGQRLKRYLSE</sequence>
<comment type="caution">
    <text evidence="1">The sequence shown here is derived from an EMBL/GenBank/DDBJ whole genome shotgun (WGS) entry which is preliminary data.</text>
</comment>
<evidence type="ECO:0000313" key="1">
    <source>
        <dbReference type="EMBL" id="MED6214073.1"/>
    </source>
</evidence>
<proteinExistence type="predicted"/>
<name>A0ABU6YZT1_9FABA</name>
<reference evidence="1 2" key="1">
    <citation type="journal article" date="2023" name="Plants (Basel)">
        <title>Bridging the Gap: Combining Genomics and Transcriptomics Approaches to Understand Stylosanthes scabra, an Orphan Legume from the Brazilian Caatinga.</title>
        <authorList>
            <person name="Ferreira-Neto J.R.C."/>
            <person name="da Silva M.D."/>
            <person name="Binneck E."/>
            <person name="de Melo N.F."/>
            <person name="da Silva R.H."/>
            <person name="de Melo A.L.T.M."/>
            <person name="Pandolfi V."/>
            <person name="Bustamante F.O."/>
            <person name="Brasileiro-Vidal A.C."/>
            <person name="Benko-Iseppon A.M."/>
        </authorList>
    </citation>
    <scope>NUCLEOTIDE SEQUENCE [LARGE SCALE GENOMIC DNA]</scope>
    <source>
        <tissue evidence="1">Leaves</tissue>
    </source>
</reference>
<protein>
    <submittedName>
        <fullName evidence="1">Uncharacterized protein</fullName>
    </submittedName>
</protein>
<organism evidence="1 2">
    <name type="scientific">Stylosanthes scabra</name>
    <dbReference type="NCBI Taxonomy" id="79078"/>
    <lineage>
        <taxon>Eukaryota</taxon>
        <taxon>Viridiplantae</taxon>
        <taxon>Streptophyta</taxon>
        <taxon>Embryophyta</taxon>
        <taxon>Tracheophyta</taxon>
        <taxon>Spermatophyta</taxon>
        <taxon>Magnoliopsida</taxon>
        <taxon>eudicotyledons</taxon>
        <taxon>Gunneridae</taxon>
        <taxon>Pentapetalae</taxon>
        <taxon>rosids</taxon>
        <taxon>fabids</taxon>
        <taxon>Fabales</taxon>
        <taxon>Fabaceae</taxon>
        <taxon>Papilionoideae</taxon>
        <taxon>50 kb inversion clade</taxon>
        <taxon>dalbergioids sensu lato</taxon>
        <taxon>Dalbergieae</taxon>
        <taxon>Pterocarpus clade</taxon>
        <taxon>Stylosanthes</taxon>
    </lineage>
</organism>
<feature type="non-terminal residue" evidence="1">
    <location>
        <position position="55"/>
    </location>
</feature>
<dbReference type="Proteomes" id="UP001341840">
    <property type="component" value="Unassembled WGS sequence"/>
</dbReference>
<evidence type="ECO:0000313" key="2">
    <source>
        <dbReference type="Proteomes" id="UP001341840"/>
    </source>
</evidence>
<dbReference type="EMBL" id="JASCZI010244318">
    <property type="protein sequence ID" value="MED6214073.1"/>
    <property type="molecule type" value="Genomic_DNA"/>
</dbReference>
<keyword evidence="2" id="KW-1185">Reference proteome</keyword>
<feature type="non-terminal residue" evidence="1">
    <location>
        <position position="1"/>
    </location>
</feature>